<gene>
    <name evidence="16" type="primary">coxB</name>
    <name evidence="16" type="ORF">EGH23_17780</name>
</gene>
<sequence>MRREALPIAVLVSGIALVALTDPAAAAPGHDSNMEALIQSLTNRLVFVALTVGLLVEGALVYGTIKYRNSGEASPNTENPRFHLSYVVAVTVILLFVGLASFQTFGAMGTVSTGAADTPDEAVTVHVIGQQWLWKFQYPEEKVVTVDKMAVPVDTPVRLIFTSEDVVHSFHAPEIGLKQDAFPSQRNELLFTPTDQGTYDVYCAQFCGREHSEMLATLHVLNATEYETWINEHSVGEEPATTDIGTPTENNSTARNASTATTAAERQYSTSTPIPAHG</sequence>
<keyword evidence="17" id="KW-1185">Reference proteome</keyword>
<evidence type="ECO:0000256" key="9">
    <source>
        <dbReference type="ARBA" id="ARBA00022982"/>
    </source>
</evidence>
<dbReference type="PANTHER" id="PTHR22888:SF9">
    <property type="entry name" value="CYTOCHROME C OXIDASE SUBUNIT 2"/>
    <property type="match status" value="1"/>
</dbReference>
<proteinExistence type="inferred from homology"/>
<dbReference type="AlphaFoldDB" id="A0AAW4PFH1"/>
<feature type="transmembrane region" description="Helical" evidence="14">
    <location>
        <begin position="84"/>
        <end position="102"/>
    </location>
</feature>
<evidence type="ECO:0000256" key="1">
    <source>
        <dbReference type="ARBA" id="ARBA00004141"/>
    </source>
</evidence>
<dbReference type="EC" id="7.1.1.9" evidence="3"/>
<keyword evidence="11" id="KW-0186">Copper</keyword>
<reference evidence="16 17" key="1">
    <citation type="submission" date="2021-06" db="EMBL/GenBank/DDBJ databases">
        <title>Halomicroarcula sp. a new haloarchaeum isolated from saline soil.</title>
        <authorList>
            <person name="Duran-Viseras A."/>
            <person name="Sanchez-Porro C."/>
            <person name="Ventosa A."/>
        </authorList>
    </citation>
    <scope>NUCLEOTIDE SEQUENCE [LARGE SCALE GENOMIC DNA]</scope>
    <source>
        <strain evidence="16 17">F27</strain>
    </source>
</reference>
<dbReference type="GO" id="GO:0042773">
    <property type="term" value="P:ATP synthesis coupled electron transport"/>
    <property type="evidence" value="ECO:0007669"/>
    <property type="project" value="TreeGrafter"/>
</dbReference>
<evidence type="ECO:0000313" key="17">
    <source>
        <dbReference type="Proteomes" id="UP001430455"/>
    </source>
</evidence>
<evidence type="ECO:0000256" key="6">
    <source>
        <dbReference type="ARBA" id="ARBA00022692"/>
    </source>
</evidence>
<dbReference type="PRINTS" id="PR01166">
    <property type="entry name" value="CYCOXIDASEII"/>
</dbReference>
<dbReference type="InterPro" id="IPR002429">
    <property type="entry name" value="CcO_II-like_C"/>
</dbReference>
<evidence type="ECO:0000256" key="12">
    <source>
        <dbReference type="ARBA" id="ARBA00023136"/>
    </source>
</evidence>
<evidence type="ECO:0000256" key="13">
    <source>
        <dbReference type="SAM" id="MobiDB-lite"/>
    </source>
</evidence>
<feature type="compositionally biased region" description="Polar residues" evidence="13">
    <location>
        <begin position="267"/>
        <end position="278"/>
    </location>
</feature>
<accession>A0AAW4PFH1</accession>
<evidence type="ECO:0000259" key="15">
    <source>
        <dbReference type="PROSITE" id="PS50857"/>
    </source>
</evidence>
<comment type="subcellular location">
    <subcellularLocation>
        <location evidence="1">Membrane</location>
        <topology evidence="1">Multi-pass membrane protein</topology>
    </subcellularLocation>
</comment>
<keyword evidence="9" id="KW-0249">Electron transport</keyword>
<dbReference type="GO" id="GO:0016020">
    <property type="term" value="C:membrane"/>
    <property type="evidence" value="ECO:0007669"/>
    <property type="project" value="UniProtKB-SubCell"/>
</dbReference>
<evidence type="ECO:0000256" key="7">
    <source>
        <dbReference type="ARBA" id="ARBA00022723"/>
    </source>
</evidence>
<dbReference type="InterPro" id="IPR008972">
    <property type="entry name" value="Cupredoxin"/>
</dbReference>
<evidence type="ECO:0000256" key="5">
    <source>
        <dbReference type="ARBA" id="ARBA00022660"/>
    </source>
</evidence>
<evidence type="ECO:0000256" key="8">
    <source>
        <dbReference type="ARBA" id="ARBA00022967"/>
    </source>
</evidence>
<keyword evidence="7" id="KW-0479">Metal-binding</keyword>
<feature type="region of interest" description="Disordered" evidence="13">
    <location>
        <begin position="236"/>
        <end position="278"/>
    </location>
</feature>
<evidence type="ECO:0000256" key="4">
    <source>
        <dbReference type="ARBA" id="ARBA00022448"/>
    </source>
</evidence>
<feature type="domain" description="Cytochrome oxidase subunit II copper A binding" evidence="15">
    <location>
        <begin position="120"/>
        <end position="232"/>
    </location>
</feature>
<keyword evidence="5" id="KW-0679">Respiratory chain</keyword>
<comment type="caution">
    <text evidence="16">The sequence shown here is derived from an EMBL/GenBank/DDBJ whole genome shotgun (WGS) entry which is preliminary data.</text>
</comment>
<dbReference type="GO" id="GO:0005507">
    <property type="term" value="F:copper ion binding"/>
    <property type="evidence" value="ECO:0007669"/>
    <property type="project" value="InterPro"/>
</dbReference>
<dbReference type="InterPro" id="IPR014222">
    <property type="entry name" value="Cyt_c_oxidase_su2"/>
</dbReference>
<dbReference type="GO" id="GO:0016491">
    <property type="term" value="F:oxidoreductase activity"/>
    <property type="evidence" value="ECO:0007669"/>
    <property type="project" value="InterPro"/>
</dbReference>
<evidence type="ECO:0000256" key="2">
    <source>
        <dbReference type="ARBA" id="ARBA00007866"/>
    </source>
</evidence>
<dbReference type="PROSITE" id="PS00078">
    <property type="entry name" value="COX2"/>
    <property type="match status" value="1"/>
</dbReference>
<comment type="similarity">
    <text evidence="2">Belongs to the cytochrome c oxidase subunit 2 family.</text>
</comment>
<evidence type="ECO:0000256" key="10">
    <source>
        <dbReference type="ARBA" id="ARBA00022989"/>
    </source>
</evidence>
<evidence type="ECO:0000256" key="14">
    <source>
        <dbReference type="SAM" id="Phobius"/>
    </source>
</evidence>
<protein>
    <recommendedName>
        <fullName evidence="3">cytochrome-c oxidase</fullName>
        <ecNumber evidence="3">7.1.1.9</ecNumber>
    </recommendedName>
</protein>
<dbReference type="EMBL" id="RKLT01000010">
    <property type="protein sequence ID" value="MBX0296730.1"/>
    <property type="molecule type" value="Genomic_DNA"/>
</dbReference>
<keyword evidence="6 14" id="KW-0812">Transmembrane</keyword>
<dbReference type="Gene3D" id="1.10.287.90">
    <property type="match status" value="1"/>
</dbReference>
<evidence type="ECO:0000313" key="16">
    <source>
        <dbReference type="EMBL" id="MBX0296730.1"/>
    </source>
</evidence>
<keyword evidence="4" id="KW-0813">Transport</keyword>
<dbReference type="SUPFAM" id="SSF49503">
    <property type="entry name" value="Cupredoxins"/>
    <property type="match status" value="1"/>
</dbReference>
<keyword evidence="8" id="KW-1278">Translocase</keyword>
<dbReference type="PANTHER" id="PTHR22888">
    <property type="entry name" value="CYTOCHROME C OXIDASE, SUBUNIT II"/>
    <property type="match status" value="1"/>
</dbReference>
<evidence type="ECO:0000256" key="3">
    <source>
        <dbReference type="ARBA" id="ARBA00012949"/>
    </source>
</evidence>
<dbReference type="Proteomes" id="UP001430455">
    <property type="component" value="Unassembled WGS sequence"/>
</dbReference>
<dbReference type="RefSeq" id="WP_220581322.1">
    <property type="nucleotide sequence ID" value="NZ_RKLT01000010.1"/>
</dbReference>
<feature type="transmembrane region" description="Helical" evidence="14">
    <location>
        <begin position="45"/>
        <end position="63"/>
    </location>
</feature>
<evidence type="ECO:0000256" key="11">
    <source>
        <dbReference type="ARBA" id="ARBA00023008"/>
    </source>
</evidence>
<dbReference type="InterPro" id="IPR036257">
    <property type="entry name" value="Cyt_c_oxidase_su2_TM_sf"/>
</dbReference>
<organism evidence="16 17">
    <name type="scientific">Haloarcula nitratireducens</name>
    <dbReference type="NCBI Taxonomy" id="2487749"/>
    <lineage>
        <taxon>Archaea</taxon>
        <taxon>Methanobacteriati</taxon>
        <taxon>Methanobacteriota</taxon>
        <taxon>Stenosarchaea group</taxon>
        <taxon>Halobacteria</taxon>
        <taxon>Halobacteriales</taxon>
        <taxon>Haloarculaceae</taxon>
        <taxon>Haloarcula</taxon>
    </lineage>
</organism>
<dbReference type="PROSITE" id="PS50857">
    <property type="entry name" value="COX2_CUA"/>
    <property type="match status" value="1"/>
</dbReference>
<dbReference type="NCBIfam" id="TIGR02866">
    <property type="entry name" value="CoxB"/>
    <property type="match status" value="1"/>
</dbReference>
<dbReference type="InterPro" id="IPR001505">
    <property type="entry name" value="Copper_CuA"/>
</dbReference>
<dbReference type="InterPro" id="IPR045187">
    <property type="entry name" value="CcO_II"/>
</dbReference>
<dbReference type="GO" id="GO:0004129">
    <property type="term" value="F:cytochrome-c oxidase activity"/>
    <property type="evidence" value="ECO:0007669"/>
    <property type="project" value="UniProtKB-EC"/>
</dbReference>
<dbReference type="Pfam" id="PF00116">
    <property type="entry name" value="COX2"/>
    <property type="match status" value="1"/>
</dbReference>
<keyword evidence="10 14" id="KW-1133">Transmembrane helix</keyword>
<dbReference type="Gene3D" id="2.60.40.420">
    <property type="entry name" value="Cupredoxins - blue copper proteins"/>
    <property type="match status" value="1"/>
</dbReference>
<feature type="compositionally biased region" description="Low complexity" evidence="13">
    <location>
        <begin position="248"/>
        <end position="266"/>
    </location>
</feature>
<keyword evidence="12 14" id="KW-0472">Membrane</keyword>
<name>A0AAW4PFH1_9EURY</name>